<dbReference type="PROSITE" id="PS00041">
    <property type="entry name" value="HTH_ARAC_FAMILY_1"/>
    <property type="match status" value="1"/>
</dbReference>
<dbReference type="GO" id="GO:0043565">
    <property type="term" value="F:sequence-specific DNA binding"/>
    <property type="evidence" value="ECO:0007669"/>
    <property type="project" value="InterPro"/>
</dbReference>
<gene>
    <name evidence="21" type="ORF">K8352_12160</name>
</gene>
<dbReference type="Gene3D" id="3.30.565.10">
    <property type="entry name" value="Histidine kinase-like ATPase, C-terminal domain"/>
    <property type="match status" value="1"/>
</dbReference>
<dbReference type="SMART" id="SM00388">
    <property type="entry name" value="HisKA"/>
    <property type="match status" value="1"/>
</dbReference>
<dbReference type="SMART" id="SM00387">
    <property type="entry name" value="HATPase_c"/>
    <property type="match status" value="1"/>
</dbReference>
<dbReference type="InterPro" id="IPR009057">
    <property type="entry name" value="Homeodomain-like_sf"/>
</dbReference>
<dbReference type="GO" id="GO:0005524">
    <property type="term" value="F:ATP binding"/>
    <property type="evidence" value="ECO:0007669"/>
    <property type="project" value="UniProtKB-KW"/>
</dbReference>
<feature type="chain" id="PRO_5041948899" description="histidine kinase" evidence="17">
    <location>
        <begin position="21"/>
        <end position="940"/>
    </location>
</feature>
<feature type="repeat" description="TPR" evidence="16">
    <location>
        <begin position="198"/>
        <end position="231"/>
    </location>
</feature>
<evidence type="ECO:0000259" key="19">
    <source>
        <dbReference type="PROSITE" id="PS50109"/>
    </source>
</evidence>
<keyword evidence="14" id="KW-0804">Transcription</keyword>
<dbReference type="PROSITE" id="PS50005">
    <property type="entry name" value="TPR"/>
    <property type="match status" value="3"/>
</dbReference>
<evidence type="ECO:0000313" key="21">
    <source>
        <dbReference type="EMBL" id="MCG2461507.1"/>
    </source>
</evidence>
<keyword evidence="10" id="KW-0902">Two-component regulatory system</keyword>
<evidence type="ECO:0000256" key="1">
    <source>
        <dbReference type="ARBA" id="ARBA00000085"/>
    </source>
</evidence>
<keyword evidence="12" id="KW-0238">DNA-binding</keyword>
<dbReference type="InterPro" id="IPR003594">
    <property type="entry name" value="HATPase_dom"/>
</dbReference>
<dbReference type="InterPro" id="IPR019734">
    <property type="entry name" value="TPR_rpt"/>
</dbReference>
<dbReference type="AlphaFoldDB" id="A0AAE3JTG7"/>
<evidence type="ECO:0000256" key="8">
    <source>
        <dbReference type="ARBA" id="ARBA00022777"/>
    </source>
</evidence>
<keyword evidence="8" id="KW-0418">Kinase</keyword>
<comment type="catalytic activity">
    <reaction evidence="1">
        <text>ATP + protein L-histidine = ADP + protein N-phospho-L-histidine.</text>
        <dbReference type="EC" id="2.7.13.3"/>
    </reaction>
</comment>
<dbReference type="Pfam" id="PF02518">
    <property type="entry name" value="HATPase_c"/>
    <property type="match status" value="1"/>
</dbReference>
<evidence type="ECO:0000256" key="13">
    <source>
        <dbReference type="ARBA" id="ARBA00023136"/>
    </source>
</evidence>
<evidence type="ECO:0000256" key="2">
    <source>
        <dbReference type="ARBA" id="ARBA00004236"/>
    </source>
</evidence>
<dbReference type="SUPFAM" id="SSF47384">
    <property type="entry name" value="Homodimeric domain of signal transducing histidine kinase"/>
    <property type="match status" value="1"/>
</dbReference>
<sequence>MKKLSLLLSFLLCGSLYSQSRLDSLLPLVHTLPEDSTKVQAYLDIAWDLLRKDSKTSLIYADSAGNLSKKLNLATRLAHSKMTKSFALSGMGNYREAESSLAGALDLFNRFNDREMILDTKVEFGWLKQMQSQFDSATIYFMAALPMAEKLGDKNNEARIHNYLGGIYKAQKQYDKAIDHYKIALDLVEDLGIKVGISACLANLADAYTKIGKFDKAIAFSERAIKLKKELDDDLGAGRVLNNLGIIYNELGYFGKAEHSFQKALEMANRVGNQKLISSIRVGLMTAAYGKKEYERSIEMGKNLLATTDSLADLEIQFNVRRQLSRAYGELGQFKNAYKNALLSLIISDSLYNEKILSTTNTLEAKYQNEQKAKEIALLSSEKDLQQFQLQKRVNERNVIIVLALLAVIIAGLLYNQYHIKQRSNRDLRELDKLKSNFFANISHEFRTPLTLIKGPIEEYEQNPEEPLSLDNARMIRRNANRVLGLVDQLLDISRIDRGKLKLRPTEGDVYKCLRAAAFSFNSHAAQRHMDYRVNIPDELLWAAFDRDKLEKITYNLLSNGFKFSDDGDEVSFTANYAMGELDLQVMDSGRGIPEDRLPFIFDRFYQVDSSTTKETEGSGIGLALSKELVVLMDGTITVSSETGKGSYFTVRLPIQKIKTESGGSNKSDKTKKVIAAPVSESYQFEEPDRRDLPQVLVVEDNLDMRHYLKERLVKWYRVQEAINGEDGLKKAAANVPDLIITDLMMPKMDGMEFCQKVKTDLNTSHIPVIMLTAKAGTENKIAGLETGADDYLTKPFEGEELLVRIKNLIAQRHRLWEVFAQRKTTVIPKKFVASSMDQQFLERVLALLENNFENPDFSVRDMQRELAMGNTQLHRKLKALTNEAPGELLRNFRLKKAAQLLIQKADTVTQIAYRVGFNNPSYFTKCFKHFYRVPPSSYS</sequence>
<keyword evidence="17" id="KW-0732">Signal</keyword>
<evidence type="ECO:0000256" key="7">
    <source>
        <dbReference type="ARBA" id="ARBA00022741"/>
    </source>
</evidence>
<dbReference type="PANTHER" id="PTHR43547:SF2">
    <property type="entry name" value="HYBRID SIGNAL TRANSDUCTION HISTIDINE KINASE C"/>
    <property type="match status" value="1"/>
</dbReference>
<keyword evidence="22" id="KW-1185">Reference proteome</keyword>
<feature type="modified residue" description="4-aspartylphosphate" evidence="15">
    <location>
        <position position="743"/>
    </location>
</feature>
<dbReference type="SUPFAM" id="SSF52172">
    <property type="entry name" value="CheY-like"/>
    <property type="match status" value="1"/>
</dbReference>
<evidence type="ECO:0000259" key="18">
    <source>
        <dbReference type="PROSITE" id="PS01124"/>
    </source>
</evidence>
<feature type="repeat" description="TPR" evidence="16">
    <location>
        <begin position="238"/>
        <end position="271"/>
    </location>
</feature>
<dbReference type="InterPro" id="IPR036890">
    <property type="entry name" value="HATPase_C_sf"/>
</dbReference>
<keyword evidence="11" id="KW-0805">Transcription regulation</keyword>
<organism evidence="21 22">
    <name type="scientific">Cerina litoralis</name>
    <dbReference type="NCBI Taxonomy" id="2874477"/>
    <lineage>
        <taxon>Bacteria</taxon>
        <taxon>Pseudomonadati</taxon>
        <taxon>Bacteroidota</taxon>
        <taxon>Flavobacteriia</taxon>
        <taxon>Flavobacteriales</taxon>
        <taxon>Flavobacteriaceae</taxon>
        <taxon>Cerina</taxon>
    </lineage>
</organism>
<feature type="domain" description="Histidine kinase" evidence="19">
    <location>
        <begin position="441"/>
        <end position="657"/>
    </location>
</feature>
<dbReference type="SUPFAM" id="SSF48452">
    <property type="entry name" value="TPR-like"/>
    <property type="match status" value="1"/>
</dbReference>
<reference evidence="21" key="1">
    <citation type="submission" date="2023-02" db="EMBL/GenBank/DDBJ databases">
        <title>Genome of Flavobacteriaceae gen. nov. sp. strain F89.</title>
        <authorList>
            <person name="Wang Y."/>
        </authorList>
    </citation>
    <scope>NUCLEOTIDE SEQUENCE</scope>
    <source>
        <strain evidence="21">F89</strain>
    </source>
</reference>
<feature type="domain" description="HTH araC/xylS-type" evidence="18">
    <location>
        <begin position="843"/>
        <end position="940"/>
    </location>
</feature>
<dbReference type="InterPro" id="IPR011006">
    <property type="entry name" value="CheY-like_superfamily"/>
</dbReference>
<evidence type="ECO:0000256" key="4">
    <source>
        <dbReference type="ARBA" id="ARBA00022475"/>
    </source>
</evidence>
<keyword evidence="6" id="KW-0808">Transferase</keyword>
<evidence type="ECO:0000256" key="14">
    <source>
        <dbReference type="ARBA" id="ARBA00023163"/>
    </source>
</evidence>
<keyword evidence="5 15" id="KW-0597">Phosphoprotein</keyword>
<dbReference type="Pfam" id="PF00072">
    <property type="entry name" value="Response_reg"/>
    <property type="match status" value="1"/>
</dbReference>
<feature type="repeat" description="TPR" evidence="16">
    <location>
        <begin position="158"/>
        <end position="191"/>
    </location>
</feature>
<dbReference type="InterPro" id="IPR011990">
    <property type="entry name" value="TPR-like_helical_dom_sf"/>
</dbReference>
<dbReference type="EC" id="2.7.13.3" evidence="3"/>
<dbReference type="PANTHER" id="PTHR43547">
    <property type="entry name" value="TWO-COMPONENT HISTIDINE KINASE"/>
    <property type="match status" value="1"/>
</dbReference>
<dbReference type="InterPro" id="IPR018062">
    <property type="entry name" value="HTH_AraC-typ_CS"/>
</dbReference>
<proteinExistence type="predicted"/>
<dbReference type="EMBL" id="JAIRBC010000016">
    <property type="protein sequence ID" value="MCG2461507.1"/>
    <property type="molecule type" value="Genomic_DNA"/>
</dbReference>
<dbReference type="InterPro" id="IPR003661">
    <property type="entry name" value="HisK_dim/P_dom"/>
</dbReference>
<evidence type="ECO:0000256" key="3">
    <source>
        <dbReference type="ARBA" id="ARBA00012438"/>
    </source>
</evidence>
<dbReference type="GO" id="GO:0003700">
    <property type="term" value="F:DNA-binding transcription factor activity"/>
    <property type="evidence" value="ECO:0007669"/>
    <property type="project" value="InterPro"/>
</dbReference>
<dbReference type="SUPFAM" id="SSF55874">
    <property type="entry name" value="ATPase domain of HSP90 chaperone/DNA topoisomerase II/histidine kinase"/>
    <property type="match status" value="1"/>
</dbReference>
<name>A0AAE3JTG7_9FLAO</name>
<dbReference type="CDD" id="cd17574">
    <property type="entry name" value="REC_OmpR"/>
    <property type="match status" value="1"/>
</dbReference>
<dbReference type="FunFam" id="1.10.287.130:FF:000045">
    <property type="entry name" value="Two-component system sensor histidine kinase/response regulator"/>
    <property type="match status" value="1"/>
</dbReference>
<dbReference type="Gene3D" id="1.10.10.60">
    <property type="entry name" value="Homeodomain-like"/>
    <property type="match status" value="1"/>
</dbReference>
<dbReference type="InterPro" id="IPR001789">
    <property type="entry name" value="Sig_transdc_resp-reg_receiver"/>
</dbReference>
<dbReference type="RefSeq" id="WP_317902648.1">
    <property type="nucleotide sequence ID" value="NZ_JAIRBC010000016.1"/>
</dbReference>
<dbReference type="SMART" id="SM00342">
    <property type="entry name" value="HTH_ARAC"/>
    <property type="match status" value="1"/>
</dbReference>
<evidence type="ECO:0000256" key="6">
    <source>
        <dbReference type="ARBA" id="ARBA00022679"/>
    </source>
</evidence>
<feature type="signal peptide" evidence="17">
    <location>
        <begin position="1"/>
        <end position="20"/>
    </location>
</feature>
<dbReference type="PROSITE" id="PS50110">
    <property type="entry name" value="RESPONSE_REGULATORY"/>
    <property type="match status" value="1"/>
</dbReference>
<dbReference type="Pfam" id="PF13424">
    <property type="entry name" value="TPR_12"/>
    <property type="match status" value="1"/>
</dbReference>
<keyword evidence="13" id="KW-0472">Membrane</keyword>
<evidence type="ECO:0000256" key="9">
    <source>
        <dbReference type="ARBA" id="ARBA00022840"/>
    </source>
</evidence>
<dbReference type="Gene3D" id="3.40.50.2300">
    <property type="match status" value="1"/>
</dbReference>
<dbReference type="GO" id="GO:0005886">
    <property type="term" value="C:plasma membrane"/>
    <property type="evidence" value="ECO:0007669"/>
    <property type="project" value="UniProtKB-SubCell"/>
</dbReference>
<dbReference type="Proteomes" id="UP001200642">
    <property type="component" value="Unassembled WGS sequence"/>
</dbReference>
<keyword evidence="4" id="KW-1003">Cell membrane</keyword>
<accession>A0AAE3JTG7</accession>
<dbReference type="CDD" id="cd00082">
    <property type="entry name" value="HisKA"/>
    <property type="match status" value="1"/>
</dbReference>
<dbReference type="InterPro" id="IPR004358">
    <property type="entry name" value="Sig_transdc_His_kin-like_C"/>
</dbReference>
<evidence type="ECO:0000256" key="10">
    <source>
        <dbReference type="ARBA" id="ARBA00023012"/>
    </source>
</evidence>
<dbReference type="FunFam" id="3.30.565.10:FF:000023">
    <property type="entry name" value="PAS domain-containing sensor histidine kinase"/>
    <property type="match status" value="1"/>
</dbReference>
<evidence type="ECO:0000256" key="15">
    <source>
        <dbReference type="PROSITE-ProRule" id="PRU00169"/>
    </source>
</evidence>
<evidence type="ECO:0000313" key="22">
    <source>
        <dbReference type="Proteomes" id="UP001200642"/>
    </source>
</evidence>
<dbReference type="SMART" id="SM00448">
    <property type="entry name" value="REC"/>
    <property type="match status" value="1"/>
</dbReference>
<keyword evidence="16" id="KW-0802">TPR repeat</keyword>
<feature type="domain" description="Response regulatory" evidence="20">
    <location>
        <begin position="695"/>
        <end position="810"/>
    </location>
</feature>
<dbReference type="Pfam" id="PF13181">
    <property type="entry name" value="TPR_8"/>
    <property type="match status" value="1"/>
</dbReference>
<dbReference type="GO" id="GO:0000155">
    <property type="term" value="F:phosphorelay sensor kinase activity"/>
    <property type="evidence" value="ECO:0007669"/>
    <property type="project" value="InterPro"/>
</dbReference>
<dbReference type="InterPro" id="IPR036097">
    <property type="entry name" value="HisK_dim/P_sf"/>
</dbReference>
<evidence type="ECO:0000259" key="20">
    <source>
        <dbReference type="PROSITE" id="PS50110"/>
    </source>
</evidence>
<comment type="caution">
    <text evidence="21">The sequence shown here is derived from an EMBL/GenBank/DDBJ whole genome shotgun (WGS) entry which is preliminary data.</text>
</comment>
<evidence type="ECO:0000256" key="11">
    <source>
        <dbReference type="ARBA" id="ARBA00023015"/>
    </source>
</evidence>
<dbReference type="InterPro" id="IPR018060">
    <property type="entry name" value="HTH_AraC"/>
</dbReference>
<dbReference type="SUPFAM" id="SSF46689">
    <property type="entry name" value="Homeodomain-like"/>
    <property type="match status" value="1"/>
</dbReference>
<evidence type="ECO:0000256" key="16">
    <source>
        <dbReference type="PROSITE-ProRule" id="PRU00339"/>
    </source>
</evidence>
<comment type="subcellular location">
    <subcellularLocation>
        <location evidence="2">Cell membrane</location>
    </subcellularLocation>
</comment>
<dbReference type="Pfam" id="PF12833">
    <property type="entry name" value="HTH_18"/>
    <property type="match status" value="1"/>
</dbReference>
<evidence type="ECO:0000256" key="5">
    <source>
        <dbReference type="ARBA" id="ARBA00022553"/>
    </source>
</evidence>
<dbReference type="PROSITE" id="PS01124">
    <property type="entry name" value="HTH_ARAC_FAMILY_2"/>
    <property type="match status" value="1"/>
</dbReference>
<dbReference type="InterPro" id="IPR005467">
    <property type="entry name" value="His_kinase_dom"/>
</dbReference>
<evidence type="ECO:0000256" key="12">
    <source>
        <dbReference type="ARBA" id="ARBA00023125"/>
    </source>
</evidence>
<dbReference type="Gene3D" id="1.25.40.10">
    <property type="entry name" value="Tetratricopeptide repeat domain"/>
    <property type="match status" value="1"/>
</dbReference>
<keyword evidence="7" id="KW-0547">Nucleotide-binding</keyword>
<dbReference type="Gene3D" id="1.10.287.130">
    <property type="match status" value="1"/>
</dbReference>
<dbReference type="PRINTS" id="PR00344">
    <property type="entry name" value="BCTRLSENSOR"/>
</dbReference>
<dbReference type="FunFam" id="3.40.50.2300:FF:000138">
    <property type="entry name" value="Two-component system sensor histidine kinase/response regulator"/>
    <property type="match status" value="1"/>
</dbReference>
<dbReference type="SMART" id="SM00028">
    <property type="entry name" value="TPR"/>
    <property type="match status" value="3"/>
</dbReference>
<protein>
    <recommendedName>
        <fullName evidence="3">histidine kinase</fullName>
        <ecNumber evidence="3">2.7.13.3</ecNumber>
    </recommendedName>
</protein>
<evidence type="ECO:0000256" key="17">
    <source>
        <dbReference type="SAM" id="SignalP"/>
    </source>
</evidence>
<dbReference type="Pfam" id="PF00512">
    <property type="entry name" value="HisKA"/>
    <property type="match status" value="1"/>
</dbReference>
<keyword evidence="9" id="KW-0067">ATP-binding</keyword>
<dbReference type="PROSITE" id="PS50109">
    <property type="entry name" value="HIS_KIN"/>
    <property type="match status" value="1"/>
</dbReference>